<dbReference type="PROSITE" id="PS51257">
    <property type="entry name" value="PROKAR_LIPOPROTEIN"/>
    <property type="match status" value="1"/>
</dbReference>
<dbReference type="AlphaFoldDB" id="A0A399F2X1"/>
<keyword evidence="9" id="KW-1185">Reference proteome</keyword>
<feature type="region of interest" description="Disordered" evidence="6">
    <location>
        <begin position="234"/>
        <end position="257"/>
    </location>
</feature>
<keyword evidence="3 5" id="KW-0378">Hydrolase</keyword>
<dbReference type="InterPro" id="IPR036852">
    <property type="entry name" value="Peptidase_S8/S53_dom_sf"/>
</dbReference>
<dbReference type="EMBL" id="QWKZ01000002">
    <property type="protein sequence ID" value="RIH90026.1"/>
    <property type="molecule type" value="Genomic_DNA"/>
</dbReference>
<gene>
    <name evidence="8" type="primary">bprV_1</name>
    <name evidence="8" type="ORF">Mlute_00146</name>
</gene>
<evidence type="ECO:0000313" key="8">
    <source>
        <dbReference type="EMBL" id="RIH90026.1"/>
    </source>
</evidence>
<dbReference type="PROSITE" id="PS51892">
    <property type="entry name" value="SUBTILASE"/>
    <property type="match status" value="1"/>
</dbReference>
<dbReference type="Gene3D" id="3.40.50.200">
    <property type="entry name" value="Peptidase S8/S53 domain"/>
    <property type="match status" value="1"/>
</dbReference>
<dbReference type="RefSeq" id="WP_119358865.1">
    <property type="nucleotide sequence ID" value="NZ_QWKZ01000002.1"/>
</dbReference>
<name>A0A399F2X1_9DEIN</name>
<evidence type="ECO:0000256" key="4">
    <source>
        <dbReference type="ARBA" id="ARBA00022825"/>
    </source>
</evidence>
<protein>
    <submittedName>
        <fullName evidence="8">Extracellular basic protease</fullName>
        <ecNumber evidence="8">3.4.21.-</ecNumber>
    </submittedName>
</protein>
<evidence type="ECO:0000256" key="1">
    <source>
        <dbReference type="ARBA" id="ARBA00011073"/>
    </source>
</evidence>
<evidence type="ECO:0000313" key="9">
    <source>
        <dbReference type="Proteomes" id="UP000265800"/>
    </source>
</evidence>
<sequence>MQRFVLLGLGLALAGCAGERGLEAFLEPPRLVADAGGSAALRLRLNPPPGASFAVRLALEGPPEGLSLGQEALEVAYPTSLDLPLRVPPETPAGDYTPALWVRWGRGELRLGFALRVVRACAAAGGATYLLREGTSVPAGLERVRPSALPGFDLYRLREGPAPAGLRHRRLRLFRQPNDPLYPRQWYLRAIGMEQAWDTETGAEKPIWIGAVDSGVLPHPDLEGVEGYDFVSDPQAAGDCDGRDPDPSEPLQKGETTGFHGTQVIGLMLARSDNQRGIAGVHWGARGVMARAFGGSEGEDADAIEALLWLAGLPVPGVPLNPYPVRAINLSFGGEGSCPPGSPWYEATQRVLALGVVLVAAAGNQNRPAEGFEPASCPGVVAVGATDALNRRASYSNYGPRVDLYAPGGALSRDDDNDGQPDGLLSLGFAQGAPGYVYAQGTSFAAPLVSGAAALLLSREPGLSPAGLAERLRSRAQPLPPENCAPQACEMRLLDVGRALGP</sequence>
<evidence type="ECO:0000259" key="7">
    <source>
        <dbReference type="Pfam" id="PF00082"/>
    </source>
</evidence>
<dbReference type="EC" id="3.4.21.-" evidence="8"/>
<dbReference type="OrthoDB" id="9814383at2"/>
<dbReference type="SUPFAM" id="SSF52743">
    <property type="entry name" value="Subtilisin-like"/>
    <property type="match status" value="1"/>
</dbReference>
<dbReference type="PANTHER" id="PTHR43806">
    <property type="entry name" value="PEPTIDASE S8"/>
    <property type="match status" value="1"/>
</dbReference>
<dbReference type="PANTHER" id="PTHR43806:SF11">
    <property type="entry name" value="CEREVISIN-RELATED"/>
    <property type="match status" value="1"/>
</dbReference>
<dbReference type="GO" id="GO:0004252">
    <property type="term" value="F:serine-type endopeptidase activity"/>
    <property type="evidence" value="ECO:0007669"/>
    <property type="project" value="UniProtKB-UniRule"/>
</dbReference>
<dbReference type="Pfam" id="PF00082">
    <property type="entry name" value="Peptidase_S8"/>
    <property type="match status" value="1"/>
</dbReference>
<dbReference type="PROSITE" id="PS00138">
    <property type="entry name" value="SUBTILASE_SER"/>
    <property type="match status" value="1"/>
</dbReference>
<feature type="active site" description="Charge relay system" evidence="5">
    <location>
        <position position="443"/>
    </location>
</feature>
<comment type="caution">
    <text evidence="8">The sequence shown here is derived from an EMBL/GenBank/DDBJ whole genome shotgun (WGS) entry which is preliminary data.</text>
</comment>
<keyword evidence="2 5" id="KW-0645">Protease</keyword>
<dbReference type="InterPro" id="IPR050131">
    <property type="entry name" value="Peptidase_S8_subtilisin-like"/>
</dbReference>
<keyword evidence="4 5" id="KW-0720">Serine protease</keyword>
<reference evidence="8 9" key="1">
    <citation type="submission" date="2018-08" db="EMBL/GenBank/DDBJ databases">
        <title>Meiothermus luteus KCTC 52599 genome sequencing project.</title>
        <authorList>
            <person name="Da Costa M.S."/>
            <person name="Albuquerque L."/>
            <person name="Raposo P."/>
            <person name="Froufe H.J.C."/>
            <person name="Barroso C.S."/>
            <person name="Egas C."/>
        </authorList>
    </citation>
    <scope>NUCLEOTIDE SEQUENCE [LARGE SCALE GENOMIC DNA]</scope>
    <source>
        <strain evidence="8 9">KCTC 52599</strain>
    </source>
</reference>
<organism evidence="8 9">
    <name type="scientific">Meiothermus luteus</name>
    <dbReference type="NCBI Taxonomy" id="2026184"/>
    <lineage>
        <taxon>Bacteria</taxon>
        <taxon>Thermotogati</taxon>
        <taxon>Deinococcota</taxon>
        <taxon>Deinococci</taxon>
        <taxon>Thermales</taxon>
        <taxon>Thermaceae</taxon>
        <taxon>Meiothermus</taxon>
    </lineage>
</organism>
<dbReference type="InterPro" id="IPR023828">
    <property type="entry name" value="Peptidase_S8_Ser-AS"/>
</dbReference>
<evidence type="ECO:0000256" key="6">
    <source>
        <dbReference type="SAM" id="MobiDB-lite"/>
    </source>
</evidence>
<dbReference type="Proteomes" id="UP000265800">
    <property type="component" value="Unassembled WGS sequence"/>
</dbReference>
<feature type="domain" description="Peptidase S8/S53" evidence="7">
    <location>
        <begin position="207"/>
        <end position="476"/>
    </location>
</feature>
<accession>A0A399F2X1</accession>
<feature type="active site" description="Charge relay system" evidence="5">
    <location>
        <position position="213"/>
    </location>
</feature>
<evidence type="ECO:0000256" key="5">
    <source>
        <dbReference type="PROSITE-ProRule" id="PRU01240"/>
    </source>
</evidence>
<evidence type="ECO:0000256" key="2">
    <source>
        <dbReference type="ARBA" id="ARBA00022670"/>
    </source>
</evidence>
<comment type="similarity">
    <text evidence="1 5">Belongs to the peptidase S8 family.</text>
</comment>
<evidence type="ECO:0000256" key="3">
    <source>
        <dbReference type="ARBA" id="ARBA00022801"/>
    </source>
</evidence>
<dbReference type="GO" id="GO:0006508">
    <property type="term" value="P:proteolysis"/>
    <property type="evidence" value="ECO:0007669"/>
    <property type="project" value="UniProtKB-KW"/>
</dbReference>
<dbReference type="InterPro" id="IPR000209">
    <property type="entry name" value="Peptidase_S8/S53_dom"/>
</dbReference>
<proteinExistence type="inferred from homology"/>
<feature type="active site" description="Charge relay system" evidence="5">
    <location>
        <position position="260"/>
    </location>
</feature>